<gene>
    <name evidence="1" type="ORF">FYC62_09190</name>
</gene>
<dbReference type="KEGG" id="pej:FYC62_09190"/>
<accession>A0A5C0VIZ6</accession>
<reference evidence="1 2" key="1">
    <citation type="submission" date="2019-08" db="EMBL/GenBank/DDBJ databases">
        <title>Pedobacter sp. nov., isolated from Han river, South Korea.</title>
        <authorList>
            <person name="Lee D.-H."/>
            <person name="Kim Y.-S."/>
            <person name="Hwang E.-M."/>
            <person name="Le Tran T.C."/>
            <person name="Cha C.-J."/>
        </authorList>
    </citation>
    <scope>NUCLEOTIDE SEQUENCE [LARGE SCALE GENOMIC DNA]</scope>
    <source>
        <strain evidence="1 2">CJ43</strain>
    </source>
</reference>
<evidence type="ECO:0000313" key="1">
    <source>
        <dbReference type="EMBL" id="QEK51802.1"/>
    </source>
</evidence>
<organism evidence="1 2">
    <name type="scientific">Pedobacter aquae</name>
    <dbReference type="NCBI Taxonomy" id="2605747"/>
    <lineage>
        <taxon>Bacteria</taxon>
        <taxon>Pseudomonadati</taxon>
        <taxon>Bacteroidota</taxon>
        <taxon>Sphingobacteriia</taxon>
        <taxon>Sphingobacteriales</taxon>
        <taxon>Sphingobacteriaceae</taxon>
        <taxon>Pedobacter</taxon>
    </lineage>
</organism>
<name>A0A5C0VIZ6_9SPHI</name>
<dbReference type="Proteomes" id="UP000323653">
    <property type="component" value="Chromosome"/>
</dbReference>
<dbReference type="EMBL" id="CP043329">
    <property type="protein sequence ID" value="QEK51802.1"/>
    <property type="molecule type" value="Genomic_DNA"/>
</dbReference>
<sequence>MSAKFDELIPGEDFRTGNGYEGVLEIKSIDTVNRRMTGTFYFDPYNEKTKQTVKITSGTFNLKYVNF</sequence>
<protein>
    <submittedName>
        <fullName evidence="1">Uncharacterized protein</fullName>
    </submittedName>
</protein>
<evidence type="ECO:0000313" key="2">
    <source>
        <dbReference type="Proteomes" id="UP000323653"/>
    </source>
</evidence>
<dbReference type="Pfam" id="PF19765">
    <property type="entry name" value="DUF6252"/>
    <property type="match status" value="1"/>
</dbReference>
<dbReference type="AlphaFoldDB" id="A0A5C0VIZ6"/>
<keyword evidence="2" id="KW-1185">Reference proteome</keyword>
<dbReference type="InterPro" id="IPR046219">
    <property type="entry name" value="DUF6252"/>
</dbReference>
<proteinExistence type="predicted"/>